<dbReference type="InterPro" id="IPR050482">
    <property type="entry name" value="Sensor_HK_TwoCompSys"/>
</dbReference>
<evidence type="ECO:0000256" key="4">
    <source>
        <dbReference type="SAM" id="MobiDB-lite"/>
    </source>
</evidence>
<dbReference type="eggNOG" id="COG4585">
    <property type="taxonomic scope" value="Bacteria"/>
</dbReference>
<evidence type="ECO:0000313" key="7">
    <source>
        <dbReference type="EMBL" id="GAB97355.1"/>
    </source>
</evidence>
<keyword evidence="5" id="KW-1133">Transmembrane helix</keyword>
<dbReference type="GO" id="GO:0000160">
    <property type="term" value="P:phosphorelay signal transduction system"/>
    <property type="evidence" value="ECO:0007669"/>
    <property type="project" value="UniProtKB-KW"/>
</dbReference>
<feature type="transmembrane region" description="Helical" evidence="5">
    <location>
        <begin position="110"/>
        <end position="128"/>
    </location>
</feature>
<feature type="domain" description="Phage shock protein PspC N-terminal" evidence="6">
    <location>
        <begin position="12"/>
        <end position="67"/>
    </location>
</feature>
<comment type="caution">
    <text evidence="7">The sequence shown here is derived from an EMBL/GenBank/DDBJ whole genome shotgun (WGS) entry which is preliminary data.</text>
</comment>
<dbReference type="InterPro" id="IPR007168">
    <property type="entry name" value="Phageshock_PspC_N"/>
</dbReference>
<sequence>MSTPQGPTRAGRLVRTRSGAVVAGVAGGLAAHTGLDVRVVRVLFVVLNLFFGLGFLAYLLLWATLPATDAGQGSSGRRLPVQLLLLGAALLALGALGATGGSWLPDFVRPALPVLAVAVGAVIAWSDVEAFERQGWLGPTGGRRALPRVLAGAALSAVGIVVLLTSGQGLSMAVDVGVATIAVLAGIGLVLAPWVAGFWRRYEREQTARIRETERADIAAHLHDSVLQTLALIQRADDAGIAARLARGQERELREWLYGGAPTAGSLAAEISRLAVEVEEQHEVPIDVVVTGDRSVDDAGEVLLGALREALLNAVRHGRPPVSVYVEIGRAEAEAFVRDHGDGFDLDQLDEVPPDRLGVRESILGRMQRHGGRARWRRLEEGTEVALTVPLETAQPPAAALPPTPAQLPAEGRVEPAPAPSELAVRSEPAAPPALSQPSAATREETT</sequence>
<keyword evidence="5" id="KW-0812">Transmembrane</keyword>
<feature type="transmembrane region" description="Helical" evidence="5">
    <location>
        <begin position="83"/>
        <end position="104"/>
    </location>
</feature>
<feature type="transmembrane region" description="Helical" evidence="5">
    <location>
        <begin position="176"/>
        <end position="199"/>
    </location>
</feature>
<organism evidence="7 8">
    <name type="scientific">Kineosphaera limosa NBRC 100340</name>
    <dbReference type="NCBI Taxonomy" id="1184609"/>
    <lineage>
        <taxon>Bacteria</taxon>
        <taxon>Bacillati</taxon>
        <taxon>Actinomycetota</taxon>
        <taxon>Actinomycetes</taxon>
        <taxon>Micrococcales</taxon>
        <taxon>Dermatophilaceae</taxon>
        <taxon>Kineosphaera</taxon>
    </lineage>
</organism>
<name>K6WDL1_9MICO</name>
<dbReference type="SUPFAM" id="SSF55874">
    <property type="entry name" value="ATPase domain of HSP90 chaperone/DNA topoisomerase II/histidine kinase"/>
    <property type="match status" value="1"/>
</dbReference>
<feature type="region of interest" description="Disordered" evidence="4">
    <location>
        <begin position="393"/>
        <end position="447"/>
    </location>
</feature>
<dbReference type="OrthoDB" id="3534856at2"/>
<proteinExistence type="predicted"/>
<keyword evidence="2 7" id="KW-0418">Kinase</keyword>
<dbReference type="InterPro" id="IPR036890">
    <property type="entry name" value="HATPase_C_sf"/>
</dbReference>
<dbReference type="PANTHER" id="PTHR24421">
    <property type="entry name" value="NITRATE/NITRITE SENSOR PROTEIN NARX-RELATED"/>
    <property type="match status" value="1"/>
</dbReference>
<feature type="transmembrane region" description="Helical" evidence="5">
    <location>
        <begin position="42"/>
        <end position="62"/>
    </location>
</feature>
<reference evidence="7 8" key="1">
    <citation type="submission" date="2012-08" db="EMBL/GenBank/DDBJ databases">
        <title>Whole genome shotgun sequence of Kineosphaera limosa NBRC 100340.</title>
        <authorList>
            <person name="Yoshida I."/>
            <person name="Isaki S."/>
            <person name="Hosoyama A."/>
            <person name="Tsuchikane K."/>
            <person name="Katsumata H."/>
            <person name="Ando Y."/>
            <person name="Ohji S."/>
            <person name="Hamada M."/>
            <person name="Tamura T."/>
            <person name="Yamazoe A."/>
            <person name="Yamazaki S."/>
            <person name="Fujita N."/>
        </authorList>
    </citation>
    <scope>NUCLEOTIDE SEQUENCE [LARGE SCALE GENOMIC DNA]</scope>
    <source>
        <strain evidence="7 8">NBRC 100340</strain>
    </source>
</reference>
<keyword evidence="3" id="KW-0902">Two-component regulatory system</keyword>
<dbReference type="Pfam" id="PF04024">
    <property type="entry name" value="PspC"/>
    <property type="match status" value="1"/>
</dbReference>
<feature type="transmembrane region" description="Helical" evidence="5">
    <location>
        <begin position="149"/>
        <end position="170"/>
    </location>
</feature>
<dbReference type="Gene3D" id="3.30.565.10">
    <property type="entry name" value="Histidine kinase-like ATPase, C-terminal domain"/>
    <property type="match status" value="1"/>
</dbReference>
<dbReference type="EMBL" id="BAHD01000065">
    <property type="protein sequence ID" value="GAB97355.1"/>
    <property type="molecule type" value="Genomic_DNA"/>
</dbReference>
<evidence type="ECO:0000256" key="1">
    <source>
        <dbReference type="ARBA" id="ARBA00022679"/>
    </source>
</evidence>
<evidence type="ECO:0000256" key="3">
    <source>
        <dbReference type="ARBA" id="ARBA00023012"/>
    </source>
</evidence>
<evidence type="ECO:0000313" key="8">
    <source>
        <dbReference type="Proteomes" id="UP000008366"/>
    </source>
</evidence>
<keyword evidence="5" id="KW-0472">Membrane</keyword>
<keyword evidence="1" id="KW-0808">Transferase</keyword>
<feature type="compositionally biased region" description="Low complexity" evidence="4">
    <location>
        <begin position="427"/>
        <end position="441"/>
    </location>
</feature>
<dbReference type="STRING" id="1184609.KILIM_065_00330"/>
<dbReference type="AlphaFoldDB" id="K6WDL1"/>
<gene>
    <name evidence="7" type="ORF">KILIM_065_00330</name>
</gene>
<dbReference type="GO" id="GO:0016301">
    <property type="term" value="F:kinase activity"/>
    <property type="evidence" value="ECO:0007669"/>
    <property type="project" value="UniProtKB-KW"/>
</dbReference>
<evidence type="ECO:0000259" key="6">
    <source>
        <dbReference type="Pfam" id="PF04024"/>
    </source>
</evidence>
<keyword evidence="8" id="KW-1185">Reference proteome</keyword>
<evidence type="ECO:0000256" key="2">
    <source>
        <dbReference type="ARBA" id="ARBA00022777"/>
    </source>
</evidence>
<accession>K6WDL1</accession>
<dbReference type="RefSeq" id="WP_006593887.1">
    <property type="nucleotide sequence ID" value="NZ_BAHD01000065.1"/>
</dbReference>
<dbReference type="PANTHER" id="PTHR24421:SF61">
    <property type="entry name" value="OXYGEN SENSOR HISTIDINE KINASE NREB"/>
    <property type="match status" value="1"/>
</dbReference>
<evidence type="ECO:0000256" key="5">
    <source>
        <dbReference type="SAM" id="Phobius"/>
    </source>
</evidence>
<protein>
    <submittedName>
        <fullName evidence="7">Putative two-component histidine kinase</fullName>
    </submittedName>
</protein>
<dbReference type="Proteomes" id="UP000008366">
    <property type="component" value="Unassembled WGS sequence"/>
</dbReference>